<evidence type="ECO:0000256" key="2">
    <source>
        <dbReference type="ARBA" id="ARBA00008540"/>
    </source>
</evidence>
<feature type="transmembrane region" description="Helical" evidence="9">
    <location>
        <begin position="320"/>
        <end position="339"/>
    </location>
</feature>
<dbReference type="Gene3D" id="1.20.1740.10">
    <property type="entry name" value="Amino acid/polyamine transporter I"/>
    <property type="match status" value="1"/>
</dbReference>
<evidence type="ECO:0000256" key="5">
    <source>
        <dbReference type="ARBA" id="ARBA00022692"/>
    </source>
</evidence>
<feature type="transmembrane region" description="Helical" evidence="9">
    <location>
        <begin position="41"/>
        <end position="61"/>
    </location>
</feature>
<dbReference type="PANTHER" id="PTHR30588:SF0">
    <property type="entry name" value="BRANCHED-CHAIN AMINO ACID PERMEASE BRNQ"/>
    <property type="match status" value="1"/>
</dbReference>
<feature type="transmembrane region" description="Helical" evidence="9">
    <location>
        <begin position="236"/>
        <end position="256"/>
    </location>
</feature>
<reference evidence="11" key="1">
    <citation type="submission" date="2017-02" db="EMBL/GenBank/DDBJ databases">
        <authorList>
            <person name="Varghese N."/>
            <person name="Submissions S."/>
        </authorList>
    </citation>
    <scope>NUCLEOTIDE SEQUENCE [LARGE SCALE GENOMIC DNA]</scope>
    <source>
        <strain evidence="11">ATCC 25662</strain>
    </source>
</reference>
<keyword evidence="7 9" id="KW-1133">Transmembrane helix</keyword>
<dbReference type="Pfam" id="PF05525">
    <property type="entry name" value="Branch_AA_trans"/>
    <property type="match status" value="1"/>
</dbReference>
<organism evidence="10 11">
    <name type="scientific">Anaerorhabdus furcosa</name>
    <dbReference type="NCBI Taxonomy" id="118967"/>
    <lineage>
        <taxon>Bacteria</taxon>
        <taxon>Bacillati</taxon>
        <taxon>Bacillota</taxon>
        <taxon>Erysipelotrichia</taxon>
        <taxon>Erysipelotrichales</taxon>
        <taxon>Erysipelotrichaceae</taxon>
        <taxon>Anaerorhabdus</taxon>
    </lineage>
</organism>
<proteinExistence type="inferred from homology"/>
<evidence type="ECO:0000313" key="10">
    <source>
        <dbReference type="EMBL" id="SJZ36582.1"/>
    </source>
</evidence>
<feature type="transmembrane region" description="Helical" evidence="9">
    <location>
        <begin position="153"/>
        <end position="171"/>
    </location>
</feature>
<dbReference type="GO" id="GO:0005886">
    <property type="term" value="C:plasma membrane"/>
    <property type="evidence" value="ECO:0007669"/>
    <property type="project" value="UniProtKB-SubCell"/>
</dbReference>
<feature type="transmembrane region" description="Helical" evidence="9">
    <location>
        <begin position="382"/>
        <end position="400"/>
    </location>
</feature>
<evidence type="ECO:0000256" key="8">
    <source>
        <dbReference type="ARBA" id="ARBA00023136"/>
    </source>
</evidence>
<keyword evidence="6 9" id="KW-0029">Amino-acid transport</keyword>
<dbReference type="GO" id="GO:0015818">
    <property type="term" value="P:isoleucine transport"/>
    <property type="evidence" value="ECO:0007669"/>
    <property type="project" value="TreeGrafter"/>
</dbReference>
<dbReference type="GO" id="GO:0015190">
    <property type="term" value="F:L-leucine transmembrane transporter activity"/>
    <property type="evidence" value="ECO:0007669"/>
    <property type="project" value="TreeGrafter"/>
</dbReference>
<evidence type="ECO:0000313" key="11">
    <source>
        <dbReference type="Proteomes" id="UP000243297"/>
    </source>
</evidence>
<dbReference type="PANTHER" id="PTHR30588">
    <property type="entry name" value="BRANCHED-CHAIN AMINO ACID TRANSPORT SYSTEM 2 CARRIER PROTEIN"/>
    <property type="match status" value="1"/>
</dbReference>
<comment type="function">
    <text evidence="9">Component of the transport system for branched-chain amino acids.</text>
</comment>
<gene>
    <name evidence="10" type="ORF">SAMN02745191_0253</name>
</gene>
<keyword evidence="5 9" id="KW-0812">Transmembrane</keyword>
<name>A0A1T4K276_9FIRM</name>
<evidence type="ECO:0000256" key="1">
    <source>
        <dbReference type="ARBA" id="ARBA00004651"/>
    </source>
</evidence>
<keyword evidence="11" id="KW-1185">Reference proteome</keyword>
<dbReference type="OrthoDB" id="9783920at2"/>
<feature type="transmembrane region" description="Helical" evidence="9">
    <location>
        <begin position="121"/>
        <end position="141"/>
    </location>
</feature>
<dbReference type="GO" id="GO:0015188">
    <property type="term" value="F:L-isoleucine transmembrane transporter activity"/>
    <property type="evidence" value="ECO:0007669"/>
    <property type="project" value="TreeGrafter"/>
</dbReference>
<feature type="transmembrane region" description="Helical" evidence="9">
    <location>
        <begin position="82"/>
        <end position="101"/>
    </location>
</feature>
<keyword evidence="4" id="KW-1003">Cell membrane</keyword>
<dbReference type="GO" id="GO:0015820">
    <property type="term" value="P:L-leucine transport"/>
    <property type="evidence" value="ECO:0007669"/>
    <property type="project" value="TreeGrafter"/>
</dbReference>
<dbReference type="Proteomes" id="UP000243297">
    <property type="component" value="Unassembled WGS sequence"/>
</dbReference>
<dbReference type="RefSeq" id="WP_078710705.1">
    <property type="nucleotide sequence ID" value="NZ_FUWY01000001.1"/>
</dbReference>
<comment type="similarity">
    <text evidence="2 9">Belongs to the branched chain amino acid transporter family.</text>
</comment>
<comment type="subcellular location">
    <subcellularLocation>
        <location evidence="1 9">Cell membrane</location>
        <topology evidence="1 9">Multi-pass membrane protein</topology>
    </subcellularLocation>
</comment>
<accession>A0A1T4K276</accession>
<evidence type="ECO:0000256" key="4">
    <source>
        <dbReference type="ARBA" id="ARBA00022475"/>
    </source>
</evidence>
<dbReference type="AlphaFoldDB" id="A0A1T4K276"/>
<protein>
    <recommendedName>
        <fullName evidence="9">Branched-chain amino acid transport system carrier protein</fullName>
    </recommendedName>
</protein>
<feature type="transmembrane region" description="Helical" evidence="9">
    <location>
        <begin position="191"/>
        <end position="215"/>
    </location>
</feature>
<dbReference type="STRING" id="118967.SAMN02745191_0253"/>
<sequence>MDRKLKGKEYFYISSMLFGLFFGAGNLIFPVHMGQEAGGNVFLANIGFLITGVGLPFLGIIAMGISRSEGLFDMASRVGKKYAYIFTILLYLVIGPFFALPRLATTSFEIGIAPFLDASNISVVLAIFSIVFFVVACFYARKPSKLLVYVGKVLNPLFLILLFILFAIAFTNPMGSINDMAVQTSYQTQPFFTGFIQGYNTLDALASLAFGIIVITTLRSKGVNEPKNIAMDTVKSGILTIILMGLIYSLLAYMGAMSVGQLEVSANGGIALAQITHYYLGNFGSIVVAAIVIVACLKTAIGLISSFSETFVGLFPKGKYLVFAITVSAMACLFANVGLTKIIEFSIPVLMFLYPLAMTLILLSIFGSFFNHDKIVYQMTTGFTLIAAIMDGLNACPPFIRDSSLVQKSISIGSNLPFFGIGMGWVIPACLGFILGIILMIMKKGKTNKAEN</sequence>
<evidence type="ECO:0000256" key="3">
    <source>
        <dbReference type="ARBA" id="ARBA00022448"/>
    </source>
</evidence>
<dbReference type="NCBIfam" id="TIGR00796">
    <property type="entry name" value="livcs"/>
    <property type="match status" value="1"/>
</dbReference>
<dbReference type="GO" id="GO:0005304">
    <property type="term" value="F:L-valine transmembrane transporter activity"/>
    <property type="evidence" value="ECO:0007669"/>
    <property type="project" value="TreeGrafter"/>
</dbReference>
<feature type="transmembrane region" description="Helical" evidence="9">
    <location>
        <begin position="286"/>
        <end position="308"/>
    </location>
</feature>
<feature type="transmembrane region" description="Helical" evidence="9">
    <location>
        <begin position="345"/>
        <end position="370"/>
    </location>
</feature>
<feature type="transmembrane region" description="Helical" evidence="9">
    <location>
        <begin position="12"/>
        <end position="29"/>
    </location>
</feature>
<feature type="transmembrane region" description="Helical" evidence="9">
    <location>
        <begin position="420"/>
        <end position="442"/>
    </location>
</feature>
<keyword evidence="8 9" id="KW-0472">Membrane</keyword>
<dbReference type="EMBL" id="FUWY01000001">
    <property type="protein sequence ID" value="SJZ36582.1"/>
    <property type="molecule type" value="Genomic_DNA"/>
</dbReference>
<evidence type="ECO:0000256" key="9">
    <source>
        <dbReference type="RuleBase" id="RU362122"/>
    </source>
</evidence>
<dbReference type="InterPro" id="IPR004685">
    <property type="entry name" value="Brnchd-chn_aa_trnsp_Livcs"/>
</dbReference>
<evidence type="ECO:0000256" key="6">
    <source>
        <dbReference type="ARBA" id="ARBA00022970"/>
    </source>
</evidence>
<evidence type="ECO:0000256" key="7">
    <source>
        <dbReference type="ARBA" id="ARBA00022989"/>
    </source>
</evidence>
<keyword evidence="3 9" id="KW-0813">Transport</keyword>